<accession>A0ABV2IE06</accession>
<gene>
    <name evidence="11" type="ORF">ABID12_003104</name>
</gene>
<keyword evidence="12" id="KW-1185">Reference proteome</keyword>
<evidence type="ECO:0000256" key="10">
    <source>
        <dbReference type="ARBA" id="ARBA00023239"/>
    </source>
</evidence>
<comment type="caution">
    <text evidence="11">The sequence shown here is derived from an EMBL/GenBank/DDBJ whole genome shotgun (WGS) entry which is preliminary data.</text>
</comment>
<reference evidence="11 12" key="1">
    <citation type="submission" date="2024-06" db="EMBL/GenBank/DDBJ databases">
        <title>Genomic Encyclopedia of Type Strains, Phase IV (KMG-IV): sequencing the most valuable type-strain genomes for metagenomic binning, comparative biology and taxonomic classification.</title>
        <authorList>
            <person name="Goeker M."/>
        </authorList>
    </citation>
    <scope>NUCLEOTIDE SEQUENCE [LARGE SCALE GENOMIC DNA]</scope>
    <source>
        <strain evidence="11 12">DSM 28102</strain>
    </source>
</reference>
<dbReference type="PANTHER" id="PTHR30387">
    <property type="entry name" value="MANNONATE DEHYDRATASE"/>
    <property type="match status" value="1"/>
</dbReference>
<comment type="pathway">
    <text evidence="5">Carbohydrate metabolism; pentose and glucuronate interconversion.</text>
</comment>
<keyword evidence="9" id="KW-0464">Manganese</keyword>
<evidence type="ECO:0000313" key="12">
    <source>
        <dbReference type="Proteomes" id="UP001549164"/>
    </source>
</evidence>
<evidence type="ECO:0000256" key="9">
    <source>
        <dbReference type="ARBA" id="ARBA00023211"/>
    </source>
</evidence>
<protein>
    <recommendedName>
        <fullName evidence="7">mannonate dehydratase</fullName>
        <ecNumber evidence="7">4.2.1.8</ecNumber>
    </recommendedName>
</protein>
<comment type="catalytic activity">
    <reaction evidence="1">
        <text>D-mannonate = 2-dehydro-3-deoxy-D-gluconate + H2O</text>
        <dbReference type="Rhea" id="RHEA:20097"/>
        <dbReference type="ChEBI" id="CHEBI:15377"/>
        <dbReference type="ChEBI" id="CHEBI:17767"/>
        <dbReference type="ChEBI" id="CHEBI:57990"/>
        <dbReference type="EC" id="4.2.1.8"/>
    </reaction>
</comment>
<dbReference type="PIRSF" id="PIRSF016049">
    <property type="entry name" value="Man_dehyd"/>
    <property type="match status" value="1"/>
</dbReference>
<proteinExistence type="inferred from homology"/>
<dbReference type="GO" id="GO:0008927">
    <property type="term" value="F:mannonate dehydratase activity"/>
    <property type="evidence" value="ECO:0007669"/>
    <property type="project" value="UniProtKB-EC"/>
</dbReference>
<organism evidence="11 12">
    <name type="scientific">Martelella mangrovi</name>
    <dbReference type="NCBI Taxonomy" id="1397477"/>
    <lineage>
        <taxon>Bacteria</taxon>
        <taxon>Pseudomonadati</taxon>
        <taxon>Pseudomonadota</taxon>
        <taxon>Alphaproteobacteria</taxon>
        <taxon>Hyphomicrobiales</taxon>
        <taxon>Aurantimonadaceae</taxon>
        <taxon>Martelella</taxon>
    </lineage>
</organism>
<dbReference type="SUPFAM" id="SSF51658">
    <property type="entry name" value="Xylose isomerase-like"/>
    <property type="match status" value="1"/>
</dbReference>
<evidence type="ECO:0000256" key="2">
    <source>
        <dbReference type="ARBA" id="ARBA00001936"/>
    </source>
</evidence>
<dbReference type="PANTHER" id="PTHR30387:SF2">
    <property type="entry name" value="MANNONATE DEHYDRATASE"/>
    <property type="match status" value="1"/>
</dbReference>
<evidence type="ECO:0000256" key="8">
    <source>
        <dbReference type="ARBA" id="ARBA00023004"/>
    </source>
</evidence>
<evidence type="ECO:0000256" key="7">
    <source>
        <dbReference type="ARBA" id="ARBA00012927"/>
    </source>
</evidence>
<dbReference type="InterPro" id="IPR004628">
    <property type="entry name" value="Man_deHydtase"/>
</dbReference>
<dbReference type="EMBL" id="JBEPLY010000011">
    <property type="protein sequence ID" value="MET3601153.1"/>
    <property type="molecule type" value="Genomic_DNA"/>
</dbReference>
<dbReference type="RefSeq" id="WP_354435001.1">
    <property type="nucleotide sequence ID" value="NZ_JBEPLY010000011.1"/>
</dbReference>
<dbReference type="Gene3D" id="3.20.20.150">
    <property type="entry name" value="Divalent-metal-dependent TIM barrel enzymes"/>
    <property type="match status" value="1"/>
</dbReference>
<comment type="function">
    <text evidence="4">Catalyzes the dehydration of D-mannonate.</text>
</comment>
<dbReference type="EC" id="4.2.1.8" evidence="7"/>
<evidence type="ECO:0000256" key="6">
    <source>
        <dbReference type="ARBA" id="ARBA00007389"/>
    </source>
</evidence>
<dbReference type="Pfam" id="PF03786">
    <property type="entry name" value="UxuA"/>
    <property type="match status" value="2"/>
</dbReference>
<evidence type="ECO:0000256" key="4">
    <source>
        <dbReference type="ARBA" id="ARBA00002713"/>
    </source>
</evidence>
<name>A0ABV2IE06_9HYPH</name>
<dbReference type="InterPro" id="IPR036237">
    <property type="entry name" value="Xyl_isomerase-like_sf"/>
</dbReference>
<keyword evidence="8" id="KW-0408">Iron</keyword>
<keyword evidence="10 11" id="KW-0456">Lyase</keyword>
<evidence type="ECO:0000256" key="3">
    <source>
        <dbReference type="ARBA" id="ARBA00001954"/>
    </source>
</evidence>
<sequence length="323" mass="36163">MKIAMCLEPAMSPKWHYGREMCVEDAVALRDQTPDVPIWDLQTLARSMKAFEDFGYKVRVLEGWVPMENFKLGKPEGEQEMQQMLATIENMGALGIETLCYSWMVIHGWMRTSVTERLPGGALTTSYDHSIIEKDPRSHQGIIVSEDQLWTTLEAFLKRAVPVAEKAGVKLAMHPDDPPLSPIMGVSRIMSSVSSFERLLKLNDSPANGITFCQANFAAMDADVPAAIRNLGKDGRIHFVHFRDVEGDARNLRETFHGMGKTDMYETIKAYMDIGFDGVMRPDHAPVMYGEPNANPGYEGLGRIYAIGYMRGLIEAAAKERAR</sequence>
<dbReference type="Proteomes" id="UP001549164">
    <property type="component" value="Unassembled WGS sequence"/>
</dbReference>
<comment type="similarity">
    <text evidence="6">Belongs to the mannonate dehydratase family.</text>
</comment>
<comment type="cofactor">
    <cofactor evidence="3">
        <name>Fe(2+)</name>
        <dbReference type="ChEBI" id="CHEBI:29033"/>
    </cofactor>
</comment>
<comment type="cofactor">
    <cofactor evidence="2">
        <name>Mn(2+)</name>
        <dbReference type="ChEBI" id="CHEBI:29035"/>
    </cofactor>
</comment>
<evidence type="ECO:0000256" key="1">
    <source>
        <dbReference type="ARBA" id="ARBA00001794"/>
    </source>
</evidence>
<evidence type="ECO:0000313" key="11">
    <source>
        <dbReference type="EMBL" id="MET3601153.1"/>
    </source>
</evidence>
<evidence type="ECO:0000256" key="5">
    <source>
        <dbReference type="ARBA" id="ARBA00004892"/>
    </source>
</evidence>